<dbReference type="EMBL" id="SGJD01001610">
    <property type="protein sequence ID" value="KAB0399139.1"/>
    <property type="molecule type" value="Genomic_DNA"/>
</dbReference>
<gene>
    <name evidence="1" type="ORF">E2I00_008408</name>
</gene>
<dbReference type="AlphaFoldDB" id="A0A643CG51"/>
<accession>A0A643CG51</accession>
<reference evidence="1 2" key="1">
    <citation type="journal article" date="2019" name="PLoS ONE">
        <title>Genomic analyses reveal an absence of contemporary introgressive admixture between fin whales and blue whales, despite known hybrids.</title>
        <authorList>
            <person name="Westbury M.V."/>
            <person name="Petersen B."/>
            <person name="Lorenzen E.D."/>
        </authorList>
    </citation>
    <scope>NUCLEOTIDE SEQUENCE [LARGE SCALE GENOMIC DNA]</scope>
    <source>
        <strain evidence="1">FinWhale-01</strain>
    </source>
</reference>
<sequence>MTRGCCFYRKRKLTPVLSSDVGGPADPIAPTIIIPPKNTSVVAGTSEVTMECVANARWAVPLPHFNSSERS</sequence>
<organism evidence="1 2">
    <name type="scientific">Balaenoptera physalus</name>
    <name type="common">Fin whale</name>
    <name type="synonym">Balaena physalus</name>
    <dbReference type="NCBI Taxonomy" id="9770"/>
    <lineage>
        <taxon>Eukaryota</taxon>
        <taxon>Metazoa</taxon>
        <taxon>Chordata</taxon>
        <taxon>Craniata</taxon>
        <taxon>Vertebrata</taxon>
        <taxon>Euteleostomi</taxon>
        <taxon>Mammalia</taxon>
        <taxon>Eutheria</taxon>
        <taxon>Laurasiatheria</taxon>
        <taxon>Artiodactyla</taxon>
        <taxon>Whippomorpha</taxon>
        <taxon>Cetacea</taxon>
        <taxon>Mysticeti</taxon>
        <taxon>Balaenopteridae</taxon>
        <taxon>Balaenoptera</taxon>
    </lineage>
</organism>
<evidence type="ECO:0000313" key="2">
    <source>
        <dbReference type="Proteomes" id="UP000437017"/>
    </source>
</evidence>
<name>A0A643CG51_BALPH</name>
<evidence type="ECO:0000313" key="1">
    <source>
        <dbReference type="EMBL" id="KAB0399139.1"/>
    </source>
</evidence>
<keyword evidence="2" id="KW-1185">Reference proteome</keyword>
<proteinExistence type="predicted"/>
<protein>
    <submittedName>
        <fullName evidence="1">Uncharacterized protein</fullName>
    </submittedName>
</protein>
<dbReference type="Proteomes" id="UP000437017">
    <property type="component" value="Unassembled WGS sequence"/>
</dbReference>
<dbReference type="OrthoDB" id="9804196at2759"/>
<comment type="caution">
    <text evidence="1">The sequence shown here is derived from an EMBL/GenBank/DDBJ whole genome shotgun (WGS) entry which is preliminary data.</text>
</comment>